<keyword evidence="3 8" id="KW-1003">Cell membrane</keyword>
<accession>A0A451DJN8</accession>
<evidence type="ECO:0000256" key="6">
    <source>
        <dbReference type="ARBA" id="ARBA00022989"/>
    </source>
</evidence>
<keyword evidence="8" id="KW-0997">Cell inner membrane</keyword>
<keyword evidence="11" id="KW-1185">Reference proteome</keyword>
<comment type="similarity">
    <text evidence="2 8">Belongs to the MreD family.</text>
</comment>
<dbReference type="OrthoDB" id="6647425at2"/>
<evidence type="ECO:0000256" key="9">
    <source>
        <dbReference type="SAM" id="Phobius"/>
    </source>
</evidence>
<feature type="transmembrane region" description="Helical" evidence="9">
    <location>
        <begin position="134"/>
        <end position="152"/>
    </location>
</feature>
<feature type="transmembrane region" description="Helical" evidence="9">
    <location>
        <begin position="37"/>
        <end position="54"/>
    </location>
</feature>
<evidence type="ECO:0000256" key="5">
    <source>
        <dbReference type="ARBA" id="ARBA00022960"/>
    </source>
</evidence>
<keyword evidence="4 9" id="KW-0812">Transmembrane</keyword>
<dbReference type="EMBL" id="LR217725">
    <property type="protein sequence ID" value="VFP86893.1"/>
    <property type="molecule type" value="Genomic_DNA"/>
</dbReference>
<dbReference type="InterPro" id="IPR007227">
    <property type="entry name" value="Cell_shape_determining_MreD"/>
</dbReference>
<evidence type="ECO:0000256" key="2">
    <source>
        <dbReference type="ARBA" id="ARBA00007776"/>
    </source>
</evidence>
<sequence>MRDYHSPGYLVIWLSFLAAILLYIFPWPKQLLLFQPSWLLLIMIYWIVSLPYLVNIGTGFIIGFIIDLLYGSTLGIHALAFSVVAYLVAQNFCQFNRIKLYQQVIVVIGFSWVADIIIYFIELLFIRIAFFAEHIWNGLINGIVWPWLYLLMKRICNRFSVL</sequence>
<feature type="transmembrane region" description="Helical" evidence="9">
    <location>
        <begin position="100"/>
        <end position="128"/>
    </location>
</feature>
<dbReference type="PANTHER" id="PTHR37484">
    <property type="entry name" value="ROD SHAPE-DETERMINING PROTEIN MRED"/>
    <property type="match status" value="1"/>
</dbReference>
<dbReference type="GO" id="GO:0008360">
    <property type="term" value="P:regulation of cell shape"/>
    <property type="evidence" value="ECO:0007669"/>
    <property type="project" value="UniProtKB-UniRule"/>
</dbReference>
<keyword evidence="5 8" id="KW-0133">Cell shape</keyword>
<organism evidence="10 11">
    <name type="scientific">Candidatus Erwinia haradaeae</name>
    <dbReference type="NCBI Taxonomy" id="1922217"/>
    <lineage>
        <taxon>Bacteria</taxon>
        <taxon>Pseudomonadati</taxon>
        <taxon>Pseudomonadota</taxon>
        <taxon>Gammaproteobacteria</taxon>
        <taxon>Enterobacterales</taxon>
        <taxon>Erwiniaceae</taxon>
        <taxon>Erwinia</taxon>
    </lineage>
</organism>
<comment type="subcellular location">
    <subcellularLocation>
        <location evidence="8">Cell inner membrane</location>
    </subcellularLocation>
    <subcellularLocation>
        <location evidence="1">Cell membrane</location>
        <topology evidence="1">Multi-pass membrane protein</topology>
    </subcellularLocation>
</comment>
<evidence type="ECO:0000313" key="10">
    <source>
        <dbReference type="EMBL" id="VFP86893.1"/>
    </source>
</evidence>
<dbReference type="AlphaFoldDB" id="A0A451DJN8"/>
<comment type="function">
    <text evidence="8">Involved in formation of the rod shape of the cell. May also contribute to regulation of formation of penicillin-binding proteins.</text>
</comment>
<dbReference type="NCBIfam" id="TIGR03426">
    <property type="entry name" value="shape_MreD"/>
    <property type="match status" value="1"/>
</dbReference>
<dbReference type="PIRSF" id="PIRSF018472">
    <property type="entry name" value="MreD_proteobac"/>
    <property type="match status" value="1"/>
</dbReference>
<reference evidence="10 11" key="1">
    <citation type="submission" date="2019-02" db="EMBL/GenBank/DDBJ databases">
        <authorList>
            <person name="Manzano-Marin A."/>
            <person name="Manzano-Marin A."/>
        </authorList>
    </citation>
    <scope>NUCLEOTIDE SEQUENCE [LARGE SCALE GENOMIC DNA]</scope>
    <source>
        <strain evidence="10 11">ErCipseudotaxifoliae</strain>
    </source>
</reference>
<dbReference type="Pfam" id="PF04093">
    <property type="entry name" value="MreD"/>
    <property type="match status" value="1"/>
</dbReference>
<dbReference type="PANTHER" id="PTHR37484:SF1">
    <property type="entry name" value="ROD SHAPE-DETERMINING PROTEIN MRED"/>
    <property type="match status" value="1"/>
</dbReference>
<proteinExistence type="inferred from homology"/>
<evidence type="ECO:0000256" key="3">
    <source>
        <dbReference type="ARBA" id="ARBA00022475"/>
    </source>
</evidence>
<keyword evidence="6 9" id="KW-1133">Transmembrane helix</keyword>
<protein>
    <recommendedName>
        <fullName evidence="8">Rod shape-determining protein MreD</fullName>
    </recommendedName>
</protein>
<dbReference type="GO" id="GO:0005886">
    <property type="term" value="C:plasma membrane"/>
    <property type="evidence" value="ECO:0007669"/>
    <property type="project" value="UniProtKB-SubCell"/>
</dbReference>
<evidence type="ECO:0000256" key="8">
    <source>
        <dbReference type="PIRNR" id="PIRNR018472"/>
    </source>
</evidence>
<evidence type="ECO:0000313" key="11">
    <source>
        <dbReference type="Proteomes" id="UP000294462"/>
    </source>
</evidence>
<dbReference type="Proteomes" id="UP000294462">
    <property type="component" value="Chromosome"/>
</dbReference>
<dbReference type="InterPro" id="IPR026034">
    <property type="entry name" value="MreD_proteobac"/>
</dbReference>
<name>A0A451DJN8_9GAMM</name>
<keyword evidence="7 8" id="KW-0472">Membrane</keyword>
<evidence type="ECO:0000256" key="7">
    <source>
        <dbReference type="ARBA" id="ARBA00023136"/>
    </source>
</evidence>
<feature type="transmembrane region" description="Helical" evidence="9">
    <location>
        <begin position="60"/>
        <end position="88"/>
    </location>
</feature>
<gene>
    <name evidence="10" type="primary">mreD</name>
    <name evidence="10" type="ORF">ERCIPSTX3056_319</name>
</gene>
<dbReference type="KEGG" id="ehd:ERCIPSTX3056_319"/>
<feature type="transmembrane region" description="Helical" evidence="9">
    <location>
        <begin position="6"/>
        <end position="25"/>
    </location>
</feature>
<evidence type="ECO:0000256" key="1">
    <source>
        <dbReference type="ARBA" id="ARBA00004651"/>
    </source>
</evidence>
<evidence type="ECO:0000256" key="4">
    <source>
        <dbReference type="ARBA" id="ARBA00022692"/>
    </source>
</evidence>
<dbReference type="RefSeq" id="WP_125918798.1">
    <property type="nucleotide sequence ID" value="NZ_LR217725.1"/>
</dbReference>